<accession>S2DNS4</accession>
<keyword evidence="1" id="KW-0560">Oxidoreductase</keyword>
<dbReference type="EC" id="1.14.-.-" evidence="1"/>
<dbReference type="Pfam" id="PF05834">
    <property type="entry name" value="Lycopene_cycl"/>
    <property type="match status" value="1"/>
</dbReference>
<name>S2DNS4_INDAL</name>
<gene>
    <name evidence="1" type="ORF">A33Q_3527</name>
</gene>
<evidence type="ECO:0000313" key="2">
    <source>
        <dbReference type="Proteomes" id="UP000006073"/>
    </source>
</evidence>
<dbReference type="AlphaFoldDB" id="S2DNS4"/>
<dbReference type="eggNOG" id="COG0654">
    <property type="taxonomic scope" value="Bacteria"/>
</dbReference>
<dbReference type="Proteomes" id="UP000006073">
    <property type="component" value="Unassembled WGS sequence"/>
</dbReference>
<evidence type="ECO:0000313" key="1">
    <source>
        <dbReference type="EMBL" id="EOZ93581.1"/>
    </source>
</evidence>
<protein>
    <submittedName>
        <fullName evidence="1">Lycopene beta cyclase</fullName>
        <ecNumber evidence="1">1.14.-.-</ecNumber>
    </submittedName>
</protein>
<dbReference type="RefSeq" id="WP_009033811.1">
    <property type="nucleotide sequence ID" value="NZ_ALWO02000045.1"/>
</dbReference>
<dbReference type="SUPFAM" id="SSF51905">
    <property type="entry name" value="FAD/NAD(P)-binding domain"/>
    <property type="match status" value="1"/>
</dbReference>
<dbReference type="EMBL" id="ALWO02000045">
    <property type="protein sequence ID" value="EOZ93581.1"/>
    <property type="molecule type" value="Genomic_DNA"/>
</dbReference>
<dbReference type="OrthoDB" id="24355at2"/>
<keyword evidence="2" id="KW-1185">Reference proteome</keyword>
<proteinExistence type="predicted"/>
<comment type="caution">
    <text evidence="1">The sequence shown here is derived from an EMBL/GenBank/DDBJ whole genome shotgun (WGS) entry which is preliminary data.</text>
</comment>
<dbReference type="InterPro" id="IPR036188">
    <property type="entry name" value="FAD/NAD-bd_sf"/>
</dbReference>
<organism evidence="1 2">
    <name type="scientific">Indibacter alkaliphilus (strain CCUG 57479 / KCTC 22604 / LW1)</name>
    <dbReference type="NCBI Taxonomy" id="1189612"/>
    <lineage>
        <taxon>Bacteria</taxon>
        <taxon>Pseudomonadati</taxon>
        <taxon>Bacteroidota</taxon>
        <taxon>Cytophagia</taxon>
        <taxon>Cytophagales</taxon>
        <taxon>Cyclobacteriaceae</taxon>
    </lineage>
</organism>
<sequence length="382" mass="44667">MKSYDYIICGFGCAGISLIRQIINSPLKDKNILIVDSDPKKKNDRTWCYWAESPLDLHPRNAPLVFWNKIKIISDHQVTEKNLEHLKYFHIKASDFYREAFDAIAEYPNIEFLQDSVDQIAEGNLDDMTVYLKENGPFKCQKVFNSIPPVVDFNSKMIKQIFMGWEISFESPILDPKVATFMQFDQESISPNDFFYVLPFSSKSALVEFTTYRTEMIGENEMETYITKYLDKNYPGCTYNIQFKEKGCIPLTTFPMESSSPQRVIQLGTLAGCTKPSSGFTFYNIQKHCGEIVQKLQEENYPGSQKWKRKSRFTFYDNILLNIAKKWPSELPEIFFTMFEKNPASQILKFLNEETTLSEEISILWKLRFNIFIKSLLNYERH</sequence>
<dbReference type="GO" id="GO:0016491">
    <property type="term" value="F:oxidoreductase activity"/>
    <property type="evidence" value="ECO:0007669"/>
    <property type="project" value="UniProtKB-KW"/>
</dbReference>
<dbReference type="STRING" id="1189612.A33Q_3527"/>
<reference evidence="1 2" key="1">
    <citation type="journal article" date="2013" name="Genome Announc.">
        <title>Draft Genome Sequence of Indibacter alkaliphilus Strain LW1T, Isolated from Lonar Lake, a Haloalkaline Lake in the Buldana District of Maharashtra, India.</title>
        <authorList>
            <person name="Singh A."/>
            <person name="Kumar Jangir P."/>
            <person name="Sharma R."/>
            <person name="Singh A."/>
            <person name="Kumar Pinnaka A."/>
            <person name="Shivaji S."/>
        </authorList>
    </citation>
    <scope>NUCLEOTIDE SEQUENCE [LARGE SCALE GENOMIC DNA]</scope>
    <source>
        <strain evidence="2">CCUG 57479 / KCTC 22604 / LW1</strain>
    </source>
</reference>